<dbReference type="InterPro" id="IPR020622">
    <property type="entry name" value="Ala_racemase_pyridoxalP-BS"/>
</dbReference>
<feature type="domain" description="Alanine racemase C-terminal" evidence="8">
    <location>
        <begin position="236"/>
        <end position="360"/>
    </location>
</feature>
<gene>
    <name evidence="9" type="ORF">DFQ45_10583</name>
</gene>
<protein>
    <recommendedName>
        <fullName evidence="5">Alanine racemase</fullName>
        <ecNumber evidence="5">5.1.1.1</ecNumber>
    </recommendedName>
</protein>
<comment type="similarity">
    <text evidence="5">Belongs to the alanine racemase family.</text>
</comment>
<dbReference type="EC" id="5.1.1.1" evidence="5"/>
<evidence type="ECO:0000256" key="5">
    <source>
        <dbReference type="HAMAP-Rule" id="MF_01201"/>
    </source>
</evidence>
<dbReference type="InterPro" id="IPR011079">
    <property type="entry name" value="Ala_racemase_C"/>
</dbReference>
<keyword evidence="10" id="KW-1185">Reference proteome</keyword>
<dbReference type="GO" id="GO:0005829">
    <property type="term" value="C:cytosol"/>
    <property type="evidence" value="ECO:0007669"/>
    <property type="project" value="TreeGrafter"/>
</dbReference>
<feature type="modified residue" description="N6-(pyridoxal phosphate)lysine" evidence="5 6">
    <location>
        <position position="35"/>
    </location>
</feature>
<organism evidence="9 10">
    <name type="scientific">Thiopseudomonas denitrificans</name>
    <dbReference type="NCBI Taxonomy" id="1501432"/>
    <lineage>
        <taxon>Bacteria</taxon>
        <taxon>Pseudomonadati</taxon>
        <taxon>Pseudomonadota</taxon>
        <taxon>Gammaproteobacteria</taxon>
        <taxon>Pseudomonadales</taxon>
        <taxon>Pseudomonadaceae</taxon>
        <taxon>Thiopseudomonas</taxon>
    </lineage>
</organism>
<dbReference type="InterPro" id="IPR009006">
    <property type="entry name" value="Ala_racemase/Decarboxylase_C"/>
</dbReference>
<accession>A0A4R6TZ69</accession>
<dbReference type="SUPFAM" id="SSF50621">
    <property type="entry name" value="Alanine racemase C-terminal domain-like"/>
    <property type="match status" value="1"/>
</dbReference>
<evidence type="ECO:0000256" key="3">
    <source>
        <dbReference type="ARBA" id="ARBA00022898"/>
    </source>
</evidence>
<evidence type="ECO:0000256" key="4">
    <source>
        <dbReference type="ARBA" id="ARBA00023235"/>
    </source>
</evidence>
<dbReference type="AlphaFoldDB" id="A0A4R6TZ69"/>
<dbReference type="PANTHER" id="PTHR30511">
    <property type="entry name" value="ALANINE RACEMASE"/>
    <property type="match status" value="1"/>
</dbReference>
<evidence type="ECO:0000259" key="8">
    <source>
        <dbReference type="SMART" id="SM01005"/>
    </source>
</evidence>
<evidence type="ECO:0000313" key="10">
    <source>
        <dbReference type="Proteomes" id="UP000294575"/>
    </source>
</evidence>
<dbReference type="FunFam" id="3.20.20.10:FF:000002">
    <property type="entry name" value="Alanine racemase"/>
    <property type="match status" value="1"/>
</dbReference>
<dbReference type="SMART" id="SM01005">
    <property type="entry name" value="Ala_racemase_C"/>
    <property type="match status" value="1"/>
</dbReference>
<dbReference type="HAMAP" id="MF_01201">
    <property type="entry name" value="Ala_racemase"/>
    <property type="match status" value="1"/>
</dbReference>
<dbReference type="OrthoDB" id="9813814at2"/>
<evidence type="ECO:0000256" key="2">
    <source>
        <dbReference type="ARBA" id="ARBA00001933"/>
    </source>
</evidence>
<reference evidence="9 10" key="1">
    <citation type="submission" date="2019-03" db="EMBL/GenBank/DDBJ databases">
        <title>Genomic Encyclopedia of Type Strains, Phase IV (KMG-IV): sequencing the most valuable type-strain genomes for metagenomic binning, comparative biology and taxonomic classification.</title>
        <authorList>
            <person name="Goeker M."/>
        </authorList>
    </citation>
    <scope>NUCLEOTIDE SEQUENCE [LARGE SCALE GENOMIC DNA]</scope>
    <source>
        <strain evidence="9 10">DSM 28679</strain>
    </source>
</reference>
<evidence type="ECO:0000256" key="7">
    <source>
        <dbReference type="PIRSR" id="PIRSR600821-52"/>
    </source>
</evidence>
<dbReference type="CDD" id="cd06827">
    <property type="entry name" value="PLPDE_III_AR_proteobact"/>
    <property type="match status" value="1"/>
</dbReference>
<comment type="pathway">
    <text evidence="5">Amino-acid biosynthesis; D-alanine biosynthesis; D-alanine from L-alanine: step 1/1.</text>
</comment>
<dbReference type="Pfam" id="PF01168">
    <property type="entry name" value="Ala_racemase_N"/>
    <property type="match status" value="1"/>
</dbReference>
<dbReference type="InterPro" id="IPR029066">
    <property type="entry name" value="PLP-binding_barrel"/>
</dbReference>
<proteinExistence type="inferred from homology"/>
<sequence>MARPAVAEINLKNIQANFKLASSFAPAGKTLAVVKANAYGHGAARVAQHLAQDAEVFAVACIEEALALRKAGLQQPILLLEGFFEAAELEVIAQEGFWTAVHRQEQLDQLARSVLAKPLCVWLKIDTGMHRLGFSPEQAIKAYNDLLNMPHVKQVVVMSHLANADDSLAPGASVPSQVAQLPEFFLNPGIELSIANSAAILSQPTALRHWQRPGIMLYGSCPLAIANQHSNSLRPAMTLKSQVIATRWVEPGESVGYGGRFVAERRTRVGTVAMGYADGYPRQAAEGTPVLVDGQRTQLIGRVSMDMLTLDLTNLPDADVGSEVEFWGEKLSANEVAAHCDTIAYHLFTGVTDRVPRTYIE</sequence>
<dbReference type="NCBIfam" id="TIGR00492">
    <property type="entry name" value="alr"/>
    <property type="match status" value="1"/>
</dbReference>
<dbReference type="GO" id="GO:0030632">
    <property type="term" value="P:D-alanine biosynthetic process"/>
    <property type="evidence" value="ECO:0007669"/>
    <property type="project" value="UniProtKB-UniRule"/>
</dbReference>
<dbReference type="PRINTS" id="PR00992">
    <property type="entry name" value="ALARACEMASE"/>
</dbReference>
<dbReference type="Gene3D" id="2.40.37.10">
    <property type="entry name" value="Lyase, Ornithine Decarboxylase, Chain A, domain 1"/>
    <property type="match status" value="1"/>
</dbReference>
<keyword evidence="4 5" id="KW-0413">Isomerase</keyword>
<name>A0A4R6TZ69_9GAMM</name>
<dbReference type="Proteomes" id="UP000294575">
    <property type="component" value="Unassembled WGS sequence"/>
</dbReference>
<dbReference type="SUPFAM" id="SSF51419">
    <property type="entry name" value="PLP-binding barrel"/>
    <property type="match status" value="1"/>
</dbReference>
<keyword evidence="3 5" id="KW-0663">Pyridoxal phosphate</keyword>
<dbReference type="UniPathway" id="UPA00042">
    <property type="reaction ID" value="UER00497"/>
</dbReference>
<feature type="binding site" evidence="5 7">
    <location>
        <position position="131"/>
    </location>
    <ligand>
        <name>substrate</name>
    </ligand>
</feature>
<evidence type="ECO:0000256" key="6">
    <source>
        <dbReference type="PIRSR" id="PIRSR600821-50"/>
    </source>
</evidence>
<feature type="active site" description="Proton acceptor; specific for L-alanine" evidence="5">
    <location>
        <position position="257"/>
    </location>
</feature>
<dbReference type="GO" id="GO:0008784">
    <property type="term" value="F:alanine racemase activity"/>
    <property type="evidence" value="ECO:0007669"/>
    <property type="project" value="UniProtKB-UniRule"/>
</dbReference>
<comment type="caution">
    <text evidence="9">The sequence shown here is derived from an EMBL/GenBank/DDBJ whole genome shotgun (WGS) entry which is preliminary data.</text>
</comment>
<dbReference type="RefSeq" id="WP_101497182.1">
    <property type="nucleotide sequence ID" value="NZ_LNJZ01000008.1"/>
</dbReference>
<comment type="cofactor">
    <cofactor evidence="2 5 6">
        <name>pyridoxal 5'-phosphate</name>
        <dbReference type="ChEBI" id="CHEBI:597326"/>
    </cofactor>
</comment>
<evidence type="ECO:0000256" key="1">
    <source>
        <dbReference type="ARBA" id="ARBA00000316"/>
    </source>
</evidence>
<evidence type="ECO:0000313" key="9">
    <source>
        <dbReference type="EMBL" id="TDQ38172.1"/>
    </source>
</evidence>
<comment type="function">
    <text evidence="5">Catalyzes the interconversion of L-alanine and D-alanine. May also act on other amino acids.</text>
</comment>
<dbReference type="Pfam" id="PF00842">
    <property type="entry name" value="Ala_racemase_C"/>
    <property type="match status" value="1"/>
</dbReference>
<dbReference type="GO" id="GO:0030170">
    <property type="term" value="F:pyridoxal phosphate binding"/>
    <property type="evidence" value="ECO:0007669"/>
    <property type="project" value="UniProtKB-UniRule"/>
</dbReference>
<feature type="binding site" evidence="5 7">
    <location>
        <position position="305"/>
    </location>
    <ligand>
        <name>substrate</name>
    </ligand>
</feature>
<dbReference type="PANTHER" id="PTHR30511:SF0">
    <property type="entry name" value="ALANINE RACEMASE, CATABOLIC-RELATED"/>
    <property type="match status" value="1"/>
</dbReference>
<feature type="active site" description="Proton acceptor; specific for D-alanine" evidence="5">
    <location>
        <position position="35"/>
    </location>
</feature>
<dbReference type="EMBL" id="SNYK01000005">
    <property type="protein sequence ID" value="TDQ38172.1"/>
    <property type="molecule type" value="Genomic_DNA"/>
</dbReference>
<dbReference type="PROSITE" id="PS00395">
    <property type="entry name" value="ALANINE_RACEMASE"/>
    <property type="match status" value="1"/>
</dbReference>
<comment type="catalytic activity">
    <reaction evidence="1 5">
        <text>L-alanine = D-alanine</text>
        <dbReference type="Rhea" id="RHEA:20249"/>
        <dbReference type="ChEBI" id="CHEBI:57416"/>
        <dbReference type="ChEBI" id="CHEBI:57972"/>
        <dbReference type="EC" id="5.1.1.1"/>
    </reaction>
</comment>
<dbReference type="InterPro" id="IPR000821">
    <property type="entry name" value="Ala_racemase"/>
</dbReference>
<dbReference type="Gene3D" id="3.20.20.10">
    <property type="entry name" value="Alanine racemase"/>
    <property type="match status" value="1"/>
</dbReference>
<dbReference type="InterPro" id="IPR001608">
    <property type="entry name" value="Ala_racemase_N"/>
</dbReference>